<gene>
    <name evidence="2" type="ORF">TNIN_130811</name>
</gene>
<keyword evidence="3" id="KW-1185">Reference proteome</keyword>
<name>A0A8X6IHM0_9ARAC</name>
<accession>A0A8X6IHM0</accession>
<comment type="caution">
    <text evidence="2">The sequence shown here is derived from an EMBL/GenBank/DDBJ whole genome shotgun (WGS) entry which is preliminary data.</text>
</comment>
<sequence>MIDLMACNFCQGASKEFFNLEMSSRQNQTAENYLYESSGQPSALSTYLCWTKSSRASPVTPEGRSSIYQLLRDRPHRRDIGETCQEGSTPSSPPQVPVLGFAPRRD</sequence>
<protein>
    <submittedName>
        <fullName evidence="2">Uncharacterized protein</fullName>
    </submittedName>
</protein>
<organism evidence="2 3">
    <name type="scientific">Trichonephila inaurata madagascariensis</name>
    <dbReference type="NCBI Taxonomy" id="2747483"/>
    <lineage>
        <taxon>Eukaryota</taxon>
        <taxon>Metazoa</taxon>
        <taxon>Ecdysozoa</taxon>
        <taxon>Arthropoda</taxon>
        <taxon>Chelicerata</taxon>
        <taxon>Arachnida</taxon>
        <taxon>Araneae</taxon>
        <taxon>Araneomorphae</taxon>
        <taxon>Entelegynae</taxon>
        <taxon>Araneoidea</taxon>
        <taxon>Nephilidae</taxon>
        <taxon>Trichonephila</taxon>
        <taxon>Trichonephila inaurata</taxon>
    </lineage>
</organism>
<evidence type="ECO:0000256" key="1">
    <source>
        <dbReference type="SAM" id="MobiDB-lite"/>
    </source>
</evidence>
<dbReference type="AlphaFoldDB" id="A0A8X6IHM0"/>
<reference evidence="2" key="1">
    <citation type="submission" date="2020-08" db="EMBL/GenBank/DDBJ databases">
        <title>Multicomponent nature underlies the extraordinary mechanical properties of spider dragline silk.</title>
        <authorList>
            <person name="Kono N."/>
            <person name="Nakamura H."/>
            <person name="Mori M."/>
            <person name="Yoshida Y."/>
            <person name="Ohtoshi R."/>
            <person name="Malay A.D."/>
            <person name="Moran D.A.P."/>
            <person name="Tomita M."/>
            <person name="Numata K."/>
            <person name="Arakawa K."/>
        </authorList>
    </citation>
    <scope>NUCLEOTIDE SEQUENCE</scope>
</reference>
<dbReference type="EMBL" id="BMAV01025981">
    <property type="protein sequence ID" value="GFS46328.1"/>
    <property type="molecule type" value="Genomic_DNA"/>
</dbReference>
<evidence type="ECO:0000313" key="2">
    <source>
        <dbReference type="EMBL" id="GFS46328.1"/>
    </source>
</evidence>
<evidence type="ECO:0000313" key="3">
    <source>
        <dbReference type="Proteomes" id="UP000886998"/>
    </source>
</evidence>
<feature type="region of interest" description="Disordered" evidence="1">
    <location>
        <begin position="78"/>
        <end position="106"/>
    </location>
</feature>
<dbReference type="Proteomes" id="UP000886998">
    <property type="component" value="Unassembled WGS sequence"/>
</dbReference>
<proteinExistence type="predicted"/>